<sequence length="370" mass="42613">MYTVEGDNDIMRIGFVLPRFSVTPVGGFKVVYEYAVHLAARGHQVDIFHPRRLSTYRSWEDRFKEPLWIQRCQRQLRQHFWFPSVLDARGVRMRFVPVPSAAYIPDLDAIIATAWHTAPWIAALPSSKGRKFYFIQHYETWDGPKDEVDATWTLPLHKIVIARWLYDLGDRYFHQHAQLSYVPNGIDFDHLNITVPPSERSAHHIGMLYHRNHWKGTDIGLRALNLVREREPSIQVTLFGAPEPGLDIPPWMEYLRLPSPMQLQAFYNSCAIFVHPSLAEGWPLPPAEAMACGTAVAASGNDGVRDYAQHEKNALLSPPGDQEALAANILRLIREPNVRIRLALEGYRDIREHTWDIATNRFEQVLRQNL</sequence>
<dbReference type="AlphaFoldDB" id="A0A2T2X9Z8"/>
<protein>
    <submittedName>
        <fullName evidence="2">Uncharacterized protein</fullName>
    </submittedName>
</protein>
<dbReference type="EMBL" id="PXYT01000003">
    <property type="protein sequence ID" value="PSR31341.1"/>
    <property type="molecule type" value="Genomic_DNA"/>
</dbReference>
<dbReference type="SUPFAM" id="SSF53756">
    <property type="entry name" value="UDP-Glycosyltransferase/glycogen phosphorylase"/>
    <property type="match status" value="1"/>
</dbReference>
<dbReference type="PANTHER" id="PTHR46401:SF2">
    <property type="entry name" value="GLYCOSYLTRANSFERASE WBBK-RELATED"/>
    <property type="match status" value="1"/>
</dbReference>
<dbReference type="GO" id="GO:0009103">
    <property type="term" value="P:lipopolysaccharide biosynthetic process"/>
    <property type="evidence" value="ECO:0007669"/>
    <property type="project" value="TreeGrafter"/>
</dbReference>
<keyword evidence="1" id="KW-0808">Transferase</keyword>
<dbReference type="GO" id="GO:0016757">
    <property type="term" value="F:glycosyltransferase activity"/>
    <property type="evidence" value="ECO:0007669"/>
    <property type="project" value="TreeGrafter"/>
</dbReference>
<dbReference type="Pfam" id="PF13692">
    <property type="entry name" value="Glyco_trans_1_4"/>
    <property type="match status" value="1"/>
</dbReference>
<proteinExistence type="predicted"/>
<dbReference type="Gene3D" id="3.40.50.11090">
    <property type="match status" value="1"/>
</dbReference>
<name>A0A2T2X9Z8_9FIRM</name>
<dbReference type="CDD" id="cd03801">
    <property type="entry name" value="GT4_PimA-like"/>
    <property type="match status" value="1"/>
</dbReference>
<organism evidence="2 3">
    <name type="scientific">Sulfobacillus benefaciens</name>
    <dbReference type="NCBI Taxonomy" id="453960"/>
    <lineage>
        <taxon>Bacteria</taxon>
        <taxon>Bacillati</taxon>
        <taxon>Bacillota</taxon>
        <taxon>Clostridia</taxon>
        <taxon>Eubacteriales</taxon>
        <taxon>Clostridiales Family XVII. Incertae Sedis</taxon>
        <taxon>Sulfobacillus</taxon>
    </lineage>
</organism>
<comment type="caution">
    <text evidence="2">The sequence shown here is derived from an EMBL/GenBank/DDBJ whole genome shotgun (WGS) entry which is preliminary data.</text>
</comment>
<reference evidence="2 3" key="1">
    <citation type="journal article" date="2014" name="BMC Genomics">
        <title>Comparison of environmental and isolate Sulfobacillus genomes reveals diverse carbon, sulfur, nitrogen, and hydrogen metabolisms.</title>
        <authorList>
            <person name="Justice N.B."/>
            <person name="Norman A."/>
            <person name="Brown C.T."/>
            <person name="Singh A."/>
            <person name="Thomas B.C."/>
            <person name="Banfield J.F."/>
        </authorList>
    </citation>
    <scope>NUCLEOTIDE SEQUENCE [LARGE SCALE GENOMIC DNA]</scope>
    <source>
        <strain evidence="2">AMDSBA1</strain>
    </source>
</reference>
<dbReference type="PANTHER" id="PTHR46401">
    <property type="entry name" value="GLYCOSYLTRANSFERASE WBBK-RELATED"/>
    <property type="match status" value="1"/>
</dbReference>
<dbReference type="Proteomes" id="UP000242699">
    <property type="component" value="Unassembled WGS sequence"/>
</dbReference>
<evidence type="ECO:0000256" key="1">
    <source>
        <dbReference type="ARBA" id="ARBA00022679"/>
    </source>
</evidence>
<evidence type="ECO:0000313" key="2">
    <source>
        <dbReference type="EMBL" id="PSR31341.1"/>
    </source>
</evidence>
<accession>A0A2T2X9Z8</accession>
<dbReference type="Gene3D" id="3.40.50.2000">
    <property type="entry name" value="Glycogen Phosphorylase B"/>
    <property type="match status" value="1"/>
</dbReference>
<evidence type="ECO:0000313" key="3">
    <source>
        <dbReference type="Proteomes" id="UP000242699"/>
    </source>
</evidence>
<gene>
    <name evidence="2" type="ORF">C7B43_02950</name>
</gene>